<dbReference type="EMBL" id="BKCJ010003349">
    <property type="protein sequence ID" value="GEU54553.1"/>
    <property type="molecule type" value="Genomic_DNA"/>
</dbReference>
<organism evidence="1">
    <name type="scientific">Tanacetum cinerariifolium</name>
    <name type="common">Dalmatian daisy</name>
    <name type="synonym">Chrysanthemum cinerariifolium</name>
    <dbReference type="NCBI Taxonomy" id="118510"/>
    <lineage>
        <taxon>Eukaryota</taxon>
        <taxon>Viridiplantae</taxon>
        <taxon>Streptophyta</taxon>
        <taxon>Embryophyta</taxon>
        <taxon>Tracheophyta</taxon>
        <taxon>Spermatophyta</taxon>
        <taxon>Magnoliopsida</taxon>
        <taxon>eudicotyledons</taxon>
        <taxon>Gunneridae</taxon>
        <taxon>Pentapetalae</taxon>
        <taxon>asterids</taxon>
        <taxon>campanulids</taxon>
        <taxon>Asterales</taxon>
        <taxon>Asteraceae</taxon>
        <taxon>Asteroideae</taxon>
        <taxon>Anthemideae</taxon>
        <taxon>Anthemidinae</taxon>
        <taxon>Tanacetum</taxon>
    </lineage>
</organism>
<reference evidence="1" key="1">
    <citation type="journal article" date="2019" name="Sci. Rep.">
        <title>Draft genome of Tanacetum cinerariifolium, the natural source of mosquito coil.</title>
        <authorList>
            <person name="Yamashiro T."/>
            <person name="Shiraishi A."/>
            <person name="Satake H."/>
            <person name="Nakayama K."/>
        </authorList>
    </citation>
    <scope>NUCLEOTIDE SEQUENCE</scope>
</reference>
<dbReference type="AlphaFoldDB" id="A0A6L2KY02"/>
<dbReference type="PANTHER" id="PTHR10492:SF101">
    <property type="entry name" value="ATP-DEPENDENT DNA HELICASE"/>
    <property type="match status" value="1"/>
</dbReference>
<name>A0A6L2KY02_TANCI</name>
<accession>A0A6L2KY02</accession>
<dbReference type="InterPro" id="IPR027417">
    <property type="entry name" value="P-loop_NTPase"/>
</dbReference>
<comment type="caution">
    <text evidence="1">The sequence shown here is derived from an EMBL/GenBank/DDBJ whole genome shotgun (WGS) entry which is preliminary data.</text>
</comment>
<dbReference type="PANTHER" id="PTHR10492">
    <property type="match status" value="1"/>
</dbReference>
<sequence length="590" mass="68181">MYHSMGSLLSQAGGPSKFAQLYVYDTKNEIENRERALSNSFGSSGRTNSKHPIDQNIINEVKDVLDTSIDLVKTFRRVHDRQNLGVIRTQVSVIALRLEILTPPSLENRVVLSSSFNGGQRRCDDEKYVEKSGHHLHNGFVISYNDTLLKRYQCHINVEWCNHTRSIKYLFKYINKGPDRVSAHLYEPVTTTDDQQIQKPVDDIKAYYDCRYLSACEATWRRAISLYDKNFDLETVLHKPSDGHSMFEAWMKMNELYPLARELTYDEFPTKMLLNSAKGCRTHDEIKKVNEIVYPTYKDAFYAAGLLDDDKEFIDSFKDATHWAPAEPLYLVVTDAEKKNMPLFYMEEVMRSRGTTLRRWPEMPFPDERYISEFGNRLIYDELDYNPTELQSKYERLYVALNTEQKSVYDTIMNFVETRQGGVYFVYGYGGASLEDVCEIREFAEWILKVIDGELGEANDEEVSIDVPEEVLIDAVHDLVQIINETFFGKKVIIPRLRITPSDKCLQLKIVRKQYPLSVSFAMTINKRQSQSLLRVGLYLSRPVLTHGQLYVALLRVKSKRGLKVVVCDDKGNVLKTTTNVTYKEVLHGL</sequence>
<gene>
    <name evidence="1" type="ORF">Tci_026531</name>
</gene>
<proteinExistence type="predicted"/>
<protein>
    <recommendedName>
        <fullName evidence="2">DNA helicase</fullName>
    </recommendedName>
</protein>
<evidence type="ECO:0008006" key="2">
    <source>
        <dbReference type="Google" id="ProtNLM"/>
    </source>
</evidence>
<evidence type="ECO:0000313" key="1">
    <source>
        <dbReference type="EMBL" id="GEU54553.1"/>
    </source>
</evidence>
<dbReference type="SUPFAM" id="SSF52540">
    <property type="entry name" value="P-loop containing nucleoside triphosphate hydrolases"/>
    <property type="match status" value="1"/>
</dbReference>